<dbReference type="OrthoDB" id="9801841at2"/>
<dbReference type="InterPro" id="IPR000719">
    <property type="entry name" value="Prot_kinase_dom"/>
</dbReference>
<dbReference type="Gene3D" id="3.30.200.20">
    <property type="entry name" value="Phosphorylase Kinase, domain 1"/>
    <property type="match status" value="1"/>
</dbReference>
<evidence type="ECO:0000256" key="1">
    <source>
        <dbReference type="ARBA" id="ARBA00012513"/>
    </source>
</evidence>
<dbReference type="EMBL" id="CBTJ020000027">
    <property type="protein sequence ID" value="CDI01912.1"/>
    <property type="molecule type" value="Genomic_DNA"/>
</dbReference>
<dbReference type="GO" id="GO:0005524">
    <property type="term" value="F:ATP binding"/>
    <property type="evidence" value="ECO:0007669"/>
    <property type="project" value="UniProtKB-UniRule"/>
</dbReference>
<proteinExistence type="predicted"/>
<feature type="compositionally biased region" description="Basic and acidic residues" evidence="9">
    <location>
        <begin position="589"/>
        <end position="598"/>
    </location>
</feature>
<dbReference type="PROSITE" id="PS50011">
    <property type="entry name" value="PROTEIN_KINASE_DOM"/>
    <property type="match status" value="1"/>
</dbReference>
<evidence type="ECO:0000256" key="4">
    <source>
        <dbReference type="ARBA" id="ARBA00022741"/>
    </source>
</evidence>
<dbReference type="Pfam" id="PF00069">
    <property type="entry name" value="Pkinase"/>
    <property type="match status" value="1"/>
</dbReference>
<keyword evidence="6 8" id="KW-0067">ATP-binding</keyword>
<dbReference type="EC" id="2.7.11.1" evidence="1"/>
<dbReference type="SUPFAM" id="SSF48452">
    <property type="entry name" value="TPR-like"/>
    <property type="match status" value="1"/>
</dbReference>
<dbReference type="InterPro" id="IPR011990">
    <property type="entry name" value="TPR-like_helical_dom_sf"/>
</dbReference>
<protein>
    <recommendedName>
        <fullName evidence="1">non-specific serine/threonine protein kinase</fullName>
        <ecNumber evidence="1">2.7.11.1</ecNumber>
    </recommendedName>
</protein>
<dbReference type="GO" id="GO:0004674">
    <property type="term" value="F:protein serine/threonine kinase activity"/>
    <property type="evidence" value="ECO:0007669"/>
    <property type="project" value="UniProtKB-KW"/>
</dbReference>
<evidence type="ECO:0000259" key="11">
    <source>
        <dbReference type="PROSITE" id="PS50011"/>
    </source>
</evidence>
<dbReference type="Proteomes" id="UP000035760">
    <property type="component" value="Unassembled WGS sequence"/>
</dbReference>
<keyword evidence="5 12" id="KW-0418">Kinase</keyword>
<dbReference type="STRING" id="1400863.BN873_210133"/>
<dbReference type="Gene3D" id="1.25.40.10">
    <property type="entry name" value="Tetratricopeptide repeat domain"/>
    <property type="match status" value="1"/>
</dbReference>
<sequence>MKIPGYTIVKKIGEGGMASVYLAVQESLGREVALKVMRSARSSENFAERFLKEGRIIAQLQHPQIITIYDFGAQETYNYFSMEFLPGGTLAEQIQQGLSLERAVELTKSIATALAYAHKRGVIHRDIKPQNVLFRHDGTPVLSDFGIAKLVDTDDTQLTVPGFTVGSPVYMSPEQIMGKKLDSRADLYSLGIVLYEMLAKHPPFRAESINSIAMMHCTQPVPRLPAGFSQLQAVLQKLLAKNPKDRFATAEQVIEALDRIGTRSAFVALMDTAQISQSLKSFHPSTGVWIGGLALLALGVSGAVYWTAFRPLPGQAAKVEVVEPVVVPTEQAEIAARQQRADDLLSQARTRRQAGDLASSLNLVEQGLREQPTHTELLALRALIENQSEGQRRIAQLVGQARESIRQEAFTEALQRVEEGLSLDAKQPDLLALRDQAKAASETANRVSGLLRECAASFPPDRLENKRAETILACYRPIMALAPDNPAMRSQLAKIADGYADLASSAIERADFKQAEDYLAQLLPITPNHPRQATLQQALQAKREHVANTVPQLIDDNAQQQRRSVGENRKRPNAEDTKRQAVRNTPGKRAPDGADGRGKPPPAAVLKSELTPTPKTAKPKPYRAEQPRARGPSANCREALLKAQLGEPLSAIEQKECR</sequence>
<evidence type="ECO:0000256" key="8">
    <source>
        <dbReference type="PROSITE-ProRule" id="PRU10141"/>
    </source>
</evidence>
<dbReference type="InterPro" id="IPR008271">
    <property type="entry name" value="Ser/Thr_kinase_AS"/>
</dbReference>
<dbReference type="InterPro" id="IPR019734">
    <property type="entry name" value="TPR_rpt"/>
</dbReference>
<evidence type="ECO:0000256" key="3">
    <source>
        <dbReference type="ARBA" id="ARBA00022679"/>
    </source>
</evidence>
<keyword evidence="13" id="KW-1185">Reference proteome</keyword>
<dbReference type="SUPFAM" id="SSF56112">
    <property type="entry name" value="Protein kinase-like (PK-like)"/>
    <property type="match status" value="1"/>
</dbReference>
<dbReference type="FunFam" id="1.10.510.10:FF:000021">
    <property type="entry name" value="Serine/threonine protein kinase"/>
    <property type="match status" value="1"/>
</dbReference>
<evidence type="ECO:0000256" key="9">
    <source>
        <dbReference type="SAM" id="MobiDB-lite"/>
    </source>
</evidence>
<comment type="caution">
    <text evidence="12">The sequence shown here is derived from an EMBL/GenBank/DDBJ whole genome shotgun (WGS) entry which is preliminary data.</text>
</comment>
<feature type="transmembrane region" description="Helical" evidence="10">
    <location>
        <begin position="287"/>
        <end position="308"/>
    </location>
</feature>
<evidence type="ECO:0000256" key="5">
    <source>
        <dbReference type="ARBA" id="ARBA00022777"/>
    </source>
</evidence>
<evidence type="ECO:0000256" key="6">
    <source>
        <dbReference type="ARBA" id="ARBA00022840"/>
    </source>
</evidence>
<dbReference type="AlphaFoldDB" id="W6M2Z5"/>
<keyword evidence="10" id="KW-0812">Transmembrane</keyword>
<keyword evidence="10" id="KW-0472">Membrane</keyword>
<dbReference type="SMART" id="SM00220">
    <property type="entry name" value="S_TKc"/>
    <property type="match status" value="1"/>
</dbReference>
<keyword evidence="3 12" id="KW-0808">Transferase</keyword>
<feature type="domain" description="Protein kinase" evidence="11">
    <location>
        <begin position="6"/>
        <end position="267"/>
    </location>
</feature>
<evidence type="ECO:0000313" key="13">
    <source>
        <dbReference type="Proteomes" id="UP000035760"/>
    </source>
</evidence>
<evidence type="ECO:0000256" key="10">
    <source>
        <dbReference type="SAM" id="Phobius"/>
    </source>
</evidence>
<dbReference type="RefSeq" id="WP_048671475.1">
    <property type="nucleotide sequence ID" value="NZ_CBTJ020000027.1"/>
</dbReference>
<feature type="compositionally biased region" description="Basic and acidic residues" evidence="9">
    <location>
        <begin position="564"/>
        <end position="579"/>
    </location>
</feature>
<dbReference type="InterPro" id="IPR017441">
    <property type="entry name" value="Protein_kinase_ATP_BS"/>
</dbReference>
<dbReference type="PROSITE" id="PS00107">
    <property type="entry name" value="PROTEIN_KINASE_ATP"/>
    <property type="match status" value="1"/>
</dbReference>
<dbReference type="CDD" id="cd14014">
    <property type="entry name" value="STKc_PknB_like"/>
    <property type="match status" value="1"/>
</dbReference>
<organism evidence="12 13">
    <name type="scientific">Candidatus Competibacter denitrificans Run_A_D11</name>
    <dbReference type="NCBI Taxonomy" id="1400863"/>
    <lineage>
        <taxon>Bacteria</taxon>
        <taxon>Pseudomonadati</taxon>
        <taxon>Pseudomonadota</taxon>
        <taxon>Gammaproteobacteria</taxon>
        <taxon>Candidatus Competibacteraceae</taxon>
        <taxon>Candidatus Competibacter</taxon>
    </lineage>
</organism>
<keyword evidence="2" id="KW-0723">Serine/threonine-protein kinase</keyword>
<reference evidence="12" key="2">
    <citation type="submission" date="2014-03" db="EMBL/GenBank/DDBJ databases">
        <title>Candidatus Competibacter-lineage genomes retrieved from metagenomes reveal functional metabolic diversity.</title>
        <authorList>
            <person name="McIlroy S.J."/>
            <person name="Albertsen M."/>
            <person name="Andresen E.K."/>
            <person name="Saunders A.M."/>
            <person name="Kristiansen R."/>
            <person name="Stokholm-Bjerregaard M."/>
            <person name="Nielsen K.L."/>
            <person name="Nielsen P.H."/>
        </authorList>
    </citation>
    <scope>NUCLEOTIDE SEQUENCE</scope>
    <source>
        <strain evidence="12">Run_A_D11</strain>
    </source>
</reference>
<dbReference type="PROSITE" id="PS50005">
    <property type="entry name" value="TPR"/>
    <property type="match status" value="1"/>
</dbReference>
<accession>W6M2Z5</accession>
<keyword evidence="4 8" id="KW-0547">Nucleotide-binding</keyword>
<reference evidence="12" key="1">
    <citation type="submission" date="2013-07" db="EMBL/GenBank/DDBJ databases">
        <authorList>
            <person name="McIlroy S."/>
        </authorList>
    </citation>
    <scope>NUCLEOTIDE SEQUENCE [LARGE SCALE GENOMIC DNA]</scope>
    <source>
        <strain evidence="12">Run_A_D11</strain>
    </source>
</reference>
<keyword evidence="10" id="KW-1133">Transmembrane helix</keyword>
<name>W6M2Z5_9GAMM</name>
<feature type="repeat" description="TPR" evidence="7">
    <location>
        <begin position="496"/>
        <end position="529"/>
    </location>
</feature>
<evidence type="ECO:0000313" key="12">
    <source>
        <dbReference type="EMBL" id="CDI01912.1"/>
    </source>
</evidence>
<evidence type="ECO:0000256" key="7">
    <source>
        <dbReference type="PROSITE-ProRule" id="PRU00339"/>
    </source>
</evidence>
<dbReference type="PANTHER" id="PTHR43289">
    <property type="entry name" value="MITOGEN-ACTIVATED PROTEIN KINASE KINASE KINASE 20-RELATED"/>
    <property type="match status" value="1"/>
</dbReference>
<gene>
    <name evidence="12" type="ORF">BN873_210133</name>
</gene>
<dbReference type="InterPro" id="IPR011009">
    <property type="entry name" value="Kinase-like_dom_sf"/>
</dbReference>
<keyword evidence="7" id="KW-0802">TPR repeat</keyword>
<evidence type="ECO:0000256" key="2">
    <source>
        <dbReference type="ARBA" id="ARBA00022527"/>
    </source>
</evidence>
<feature type="region of interest" description="Disordered" evidence="9">
    <location>
        <begin position="550"/>
        <end position="658"/>
    </location>
</feature>
<dbReference type="PROSITE" id="PS00108">
    <property type="entry name" value="PROTEIN_KINASE_ST"/>
    <property type="match status" value="1"/>
</dbReference>
<dbReference type="Gene3D" id="1.10.510.10">
    <property type="entry name" value="Transferase(Phosphotransferase) domain 1"/>
    <property type="match status" value="1"/>
</dbReference>
<feature type="binding site" evidence="8">
    <location>
        <position position="35"/>
    </location>
    <ligand>
        <name>ATP</name>
        <dbReference type="ChEBI" id="CHEBI:30616"/>
    </ligand>
</feature>
<dbReference type="PANTHER" id="PTHR43289:SF6">
    <property type="entry name" value="SERINE_THREONINE-PROTEIN KINASE NEKL-3"/>
    <property type="match status" value="1"/>
</dbReference>